<protein>
    <submittedName>
        <fullName evidence="1">Uncharacterized protein</fullName>
    </submittedName>
</protein>
<dbReference type="KEGG" id="aswu:HUW51_05115"/>
<keyword evidence="2" id="KW-1185">Reference proteome</keyword>
<dbReference type="InterPro" id="IPR053851">
    <property type="entry name" value="DUF6929"/>
</dbReference>
<dbReference type="RefSeq" id="WP_185272921.1">
    <property type="nucleotide sequence ID" value="NZ_CP055156.1"/>
</dbReference>
<organism evidence="1 2">
    <name type="scientific">Adhaeribacter swui</name>
    <dbReference type="NCBI Taxonomy" id="2086471"/>
    <lineage>
        <taxon>Bacteria</taxon>
        <taxon>Pseudomonadati</taxon>
        <taxon>Bacteroidota</taxon>
        <taxon>Cytophagia</taxon>
        <taxon>Cytophagales</taxon>
        <taxon>Hymenobacteraceae</taxon>
        <taxon>Adhaeribacter</taxon>
    </lineage>
</organism>
<gene>
    <name evidence="1" type="ORF">HUW51_05115</name>
</gene>
<reference evidence="1 2" key="1">
    <citation type="journal article" date="2018" name="Int. J. Syst. Evol. Microbiol.">
        <title>Adhaeribacter swui sp. nov., isolated from wet mud.</title>
        <authorList>
            <person name="Kim D.U."/>
            <person name="Kim K.W."/>
            <person name="Kang M.S."/>
            <person name="Kim J.Y."/>
            <person name="Jang J.H."/>
            <person name="Kim M.K."/>
        </authorList>
    </citation>
    <scope>NUCLEOTIDE SEQUENCE [LARGE SCALE GENOMIC DNA]</scope>
    <source>
        <strain evidence="1 2">KCTC 52873</strain>
    </source>
</reference>
<sequence length="346" mass="38341">MLNYWRVMFGVCFGFMLWQPMACKPKDKQQATVKNVQVSHLPMKATLLRQKLLTNLPSGSGMEIIHNQLFVIGDDSPLLYQLQADTWEQIATYPLFQTNDFATGRIPKPLKPDLECLTRVKFKKNTYLLAFGSGSTAKRNTCFVVQLAPTTQEKPSVQAISLQYLYEALQNDIAVTAGGTLNLEAAAASPEHLYLLQRSGKDGPDALLIFPLPAFMAYLQQPTGSLPAYTVIRFRLPEIDGWKAGFSGTSFYDNKIFITASVENTNDAYLDGEVLGSFVGYIPVNQAPDAVVHTTRIIDPKGNFYSGKVESISILRKNAANQYQALAITDNDNGQSELLELELTLP</sequence>
<proteinExistence type="predicted"/>
<dbReference type="Proteomes" id="UP000515237">
    <property type="component" value="Chromosome"/>
</dbReference>
<accession>A0A7G7G4Q6</accession>
<evidence type="ECO:0000313" key="2">
    <source>
        <dbReference type="Proteomes" id="UP000515237"/>
    </source>
</evidence>
<dbReference type="Pfam" id="PF22000">
    <property type="entry name" value="DUF6929"/>
    <property type="match status" value="1"/>
</dbReference>
<dbReference type="AlphaFoldDB" id="A0A7G7G4Q6"/>
<name>A0A7G7G4Q6_9BACT</name>
<evidence type="ECO:0000313" key="1">
    <source>
        <dbReference type="EMBL" id="QNF32140.1"/>
    </source>
</evidence>
<dbReference type="EMBL" id="CP055156">
    <property type="protein sequence ID" value="QNF32140.1"/>
    <property type="molecule type" value="Genomic_DNA"/>
</dbReference>